<keyword evidence="2" id="KW-1185">Reference proteome</keyword>
<dbReference type="InterPro" id="IPR021955">
    <property type="entry name" value="DUF3572"/>
</dbReference>
<organism evidence="1 2">
    <name type="scientific">Sandarakinorhabdus cyanobacteriorum</name>
    <dbReference type="NCBI Taxonomy" id="1981098"/>
    <lineage>
        <taxon>Bacteria</taxon>
        <taxon>Pseudomonadati</taxon>
        <taxon>Pseudomonadota</taxon>
        <taxon>Alphaproteobacteria</taxon>
        <taxon>Sphingomonadales</taxon>
        <taxon>Sphingosinicellaceae</taxon>
        <taxon>Sandarakinorhabdus</taxon>
    </lineage>
</organism>
<reference evidence="1 2" key="1">
    <citation type="submission" date="2017-07" db="EMBL/GenBank/DDBJ databases">
        <title>Sandarakinorhabdus cyanobacteriorum sp. nov., a novel bacterium isolated from cyanobacterial aggregates in a eutrophic lake.</title>
        <authorList>
            <person name="Cai H."/>
        </authorList>
    </citation>
    <scope>NUCLEOTIDE SEQUENCE [LARGE SCALE GENOMIC DNA]</scope>
    <source>
        <strain evidence="1 2">TH057</strain>
    </source>
</reference>
<dbReference type="Proteomes" id="UP000216991">
    <property type="component" value="Unassembled WGS sequence"/>
</dbReference>
<protein>
    <recommendedName>
        <fullName evidence="3">DUF3572 domain-containing protein</fullName>
    </recommendedName>
</protein>
<comment type="caution">
    <text evidence="1">The sequence shown here is derived from an EMBL/GenBank/DDBJ whole genome shotgun (WGS) entry which is preliminary data.</text>
</comment>
<evidence type="ECO:0000313" key="1">
    <source>
        <dbReference type="EMBL" id="OYQ28789.1"/>
    </source>
</evidence>
<evidence type="ECO:0000313" key="2">
    <source>
        <dbReference type="Proteomes" id="UP000216991"/>
    </source>
</evidence>
<sequence>MRDRPSSTDPAVLALQALAHVAGDEAMGPRFLALTGMDVAELRAHAGEPATLMALMDYLMANEHDLLATAEALGVKPETLAGAARQLGGTDW</sequence>
<proteinExistence type="predicted"/>
<evidence type="ECO:0008006" key="3">
    <source>
        <dbReference type="Google" id="ProtNLM"/>
    </source>
</evidence>
<name>A0A255YHW5_9SPHN</name>
<dbReference type="Pfam" id="PF12096">
    <property type="entry name" value="DUF3572"/>
    <property type="match status" value="1"/>
</dbReference>
<dbReference type="OrthoDB" id="7356934at2"/>
<dbReference type="EMBL" id="NOXT01000108">
    <property type="protein sequence ID" value="OYQ28789.1"/>
    <property type="molecule type" value="Genomic_DNA"/>
</dbReference>
<accession>A0A255YHW5</accession>
<gene>
    <name evidence="1" type="ORF">CHU93_08535</name>
</gene>
<dbReference type="AlphaFoldDB" id="A0A255YHW5"/>